<dbReference type="AlphaFoldDB" id="A0AAW9K6Z6"/>
<organism evidence="2 3">
    <name type="scientific">Carnobacterium maltaromaticum</name>
    <name type="common">Carnobacterium piscicola</name>
    <dbReference type="NCBI Taxonomy" id="2751"/>
    <lineage>
        <taxon>Bacteria</taxon>
        <taxon>Bacillati</taxon>
        <taxon>Bacillota</taxon>
        <taxon>Bacilli</taxon>
        <taxon>Lactobacillales</taxon>
        <taxon>Carnobacteriaceae</taxon>
        <taxon>Carnobacterium</taxon>
    </lineage>
</organism>
<feature type="transmembrane region" description="Helical" evidence="1">
    <location>
        <begin position="497"/>
        <end position="515"/>
    </location>
</feature>
<sequence length="539" mass="64965">MTSWEILEIEQTNDKKAIKKAYAKKLKKMNREEDVASFQELKEAFDRAINWTKNQKEENTNYIKKEALYNNDADSMEYKLSAENQKELSEWIDSKKAYWFDFNLNSSQNNVIKNNLVTQLSEFILMTGLTKWLFMSGDQKEILLSKQLEKLIFQSEEVVDEVQLELVYYEVNKLYGDFKRRIKLENWEKLFENKIIRLTKDYEEQQAFFTDFLLTNYYYLPQPVVSFLWKTFYLEEYTSISMKSYSHGEITDRIEQIKKLPNFSFDLLVDLEEKVRQKFLEARLVAYFYIEKGQFVLGDRKISEAQRYFDSDPELLLMKTYFQIKDSKNGYVWLIKFMAYLPTILILNKIIKLDPTNPVARIYRAYFKTSLKFTVNKEDLTYLNVAEECDFFEKNYILGWLAVERHSYQEAYDWLLKLDDYREAYSRKRITKAIRKLKKQEQSKTKKNRYKQELRFYSLISFLPLYLKRKPLVKLVCVFLYFYLIGAVVLTGTLASFFLYCILCLLGISMFSYPIRNRYVRRMHEYYKQNAPDFYKNQS</sequence>
<dbReference type="Proteomes" id="UP001290462">
    <property type="component" value="Unassembled WGS sequence"/>
</dbReference>
<evidence type="ECO:0000256" key="1">
    <source>
        <dbReference type="SAM" id="Phobius"/>
    </source>
</evidence>
<evidence type="ECO:0008006" key="4">
    <source>
        <dbReference type="Google" id="ProtNLM"/>
    </source>
</evidence>
<feature type="transmembrane region" description="Helical" evidence="1">
    <location>
        <begin position="331"/>
        <end position="351"/>
    </location>
</feature>
<reference evidence="2" key="1">
    <citation type="submission" date="2023-08" db="EMBL/GenBank/DDBJ databases">
        <title>Genomic characterization of piscicolin 126 produced by Carnobacterium maltaromaticum CM22 strain isolated from salmon (Salmo salar).</title>
        <authorList>
            <person name="Gonzalez-Gragera E."/>
            <person name="Garcia-Lopez J.D."/>
            <person name="Teso-Perez C."/>
            <person name="Gimenez-Hernandez I."/>
            <person name="Peralta-Sanchez J.M."/>
            <person name="Valdivia E."/>
            <person name="Montalban-Lopez M."/>
            <person name="Martin-Platero A.M."/>
            <person name="Banos A."/>
            <person name="Martinez-Bueno M."/>
        </authorList>
    </citation>
    <scope>NUCLEOTIDE SEQUENCE</scope>
    <source>
        <strain evidence="2">CM22</strain>
    </source>
</reference>
<keyword evidence="1" id="KW-1133">Transmembrane helix</keyword>
<protein>
    <recommendedName>
        <fullName evidence="4">J domain-containing protein</fullName>
    </recommendedName>
</protein>
<keyword evidence="1" id="KW-0812">Transmembrane</keyword>
<accession>A0AAW9K6Z6</accession>
<comment type="caution">
    <text evidence="2">The sequence shown here is derived from an EMBL/GenBank/DDBJ whole genome shotgun (WGS) entry which is preliminary data.</text>
</comment>
<dbReference type="EMBL" id="JAVBVO010000003">
    <property type="protein sequence ID" value="MDZ5759021.1"/>
    <property type="molecule type" value="Genomic_DNA"/>
</dbReference>
<gene>
    <name evidence="2" type="ORF">RAK27_10165</name>
</gene>
<feature type="transmembrane region" description="Helical" evidence="1">
    <location>
        <begin position="472"/>
        <end position="491"/>
    </location>
</feature>
<evidence type="ECO:0000313" key="3">
    <source>
        <dbReference type="Proteomes" id="UP001290462"/>
    </source>
</evidence>
<evidence type="ECO:0000313" key="2">
    <source>
        <dbReference type="EMBL" id="MDZ5759021.1"/>
    </source>
</evidence>
<dbReference type="RefSeq" id="WP_322809011.1">
    <property type="nucleotide sequence ID" value="NZ_JAVBVO010000003.1"/>
</dbReference>
<name>A0AAW9K6Z6_CARML</name>
<keyword evidence="1" id="KW-0472">Membrane</keyword>
<proteinExistence type="predicted"/>